<dbReference type="Proteomes" id="UP000198242">
    <property type="component" value="Chromosome I"/>
</dbReference>
<sequence>MTAARFDRPELAPLWAEVRRRFEATVGSVSRIRLHGLQPAERAALADLLGLAYTPESEVTVSVQTLDKILLAATGGLDTRGVVEAIGGPLASRVEDRRHRAAERAELWQWARRHPIVAAEPALLTWLDRVRAGGLVAGDTSATRALLEQAFEILEALPAVGEPLAVLAARLTGDSHALDEDSRLGKVVLRALAALHDVDPPTDAEGRRRLWEYSGVACDELSTVVLVAGMRPEGDGPLARGLRAWADAGQASVVTLAQLNRYPVGRLRGPVFVVENPAVMAVALQRFGATCPPLVCVAGWPSTAAIMMLRGIAATGALLRYHGDFDGEGLRIAAHVMSKTGAEPWLLRAEDYRRAVPRSGPLAGRVDDTPWDPGLAEVVRAHGTALLEEVVVDSLLAGMAAHLDGGTEEETGARPGVSQNGQVPATTPNASW</sequence>
<dbReference type="Pfam" id="PF09664">
    <property type="entry name" value="DUF2399"/>
    <property type="match status" value="1"/>
</dbReference>
<evidence type="ECO:0000256" key="1">
    <source>
        <dbReference type="SAM" id="MobiDB-lite"/>
    </source>
</evidence>
<evidence type="ECO:0000313" key="4">
    <source>
        <dbReference type="EMBL" id="SCF15968.1"/>
    </source>
</evidence>
<name>A0A1C4Y5G0_MICVI</name>
<evidence type="ECO:0000259" key="3">
    <source>
        <dbReference type="Pfam" id="PF11796"/>
    </source>
</evidence>
<organism evidence="4 5">
    <name type="scientific">Micromonospora viridifaciens</name>
    <dbReference type="NCBI Taxonomy" id="1881"/>
    <lineage>
        <taxon>Bacteria</taxon>
        <taxon>Bacillati</taxon>
        <taxon>Actinomycetota</taxon>
        <taxon>Actinomycetes</taxon>
        <taxon>Micromonosporales</taxon>
        <taxon>Micromonosporaceae</taxon>
        <taxon>Micromonospora</taxon>
    </lineage>
</organism>
<feature type="domain" description="DUF2399" evidence="2">
    <location>
        <begin position="254"/>
        <end position="397"/>
    </location>
</feature>
<dbReference type="AlphaFoldDB" id="A0A1C4Y5G0"/>
<keyword evidence="5" id="KW-1185">Reference proteome</keyword>
<evidence type="ECO:0000313" key="5">
    <source>
        <dbReference type="Proteomes" id="UP000198242"/>
    </source>
</evidence>
<reference evidence="5" key="1">
    <citation type="submission" date="2016-06" db="EMBL/GenBank/DDBJ databases">
        <authorList>
            <person name="Varghese N."/>
            <person name="Submissions Spin"/>
        </authorList>
    </citation>
    <scope>NUCLEOTIDE SEQUENCE [LARGE SCALE GENOMIC DNA]</scope>
    <source>
        <strain evidence="5">DSM 43909</strain>
    </source>
</reference>
<dbReference type="NCBIfam" id="TIGR02679">
    <property type="entry name" value="TIGR02679 family protein"/>
    <property type="match status" value="1"/>
</dbReference>
<dbReference type="EMBL" id="LT607411">
    <property type="protein sequence ID" value="SCF15968.1"/>
    <property type="molecule type" value="Genomic_DNA"/>
</dbReference>
<feature type="region of interest" description="Disordered" evidence="1">
    <location>
        <begin position="406"/>
        <end position="432"/>
    </location>
</feature>
<proteinExistence type="predicted"/>
<evidence type="ECO:0000259" key="2">
    <source>
        <dbReference type="Pfam" id="PF09664"/>
    </source>
</evidence>
<dbReference type="InterPro" id="IPR024465">
    <property type="entry name" value="DUF2399"/>
</dbReference>
<dbReference type="OrthoDB" id="8188786at2"/>
<dbReference type="Pfam" id="PF11796">
    <property type="entry name" value="DUF3323"/>
    <property type="match status" value="1"/>
</dbReference>
<accession>A0A1C4Y5G0</accession>
<feature type="domain" description="Conserved hypothetical protein CHP02679 N terminus" evidence="3">
    <location>
        <begin position="30"/>
        <end position="232"/>
    </location>
</feature>
<gene>
    <name evidence="4" type="ORF">GA0074695_3875</name>
</gene>
<dbReference type="InterPro" id="IPR024466">
    <property type="entry name" value="CHP02679_N"/>
</dbReference>
<dbReference type="InterPro" id="IPR013495">
    <property type="entry name" value="CHP02679"/>
</dbReference>
<feature type="compositionally biased region" description="Polar residues" evidence="1">
    <location>
        <begin position="417"/>
        <end position="432"/>
    </location>
</feature>
<protein>
    <submittedName>
        <fullName evidence="4">TIGR02679 family protein</fullName>
    </submittedName>
</protein>